<comment type="caution">
    <text evidence="1">The sequence shown here is derived from an EMBL/GenBank/DDBJ whole genome shotgun (WGS) entry which is preliminary data.</text>
</comment>
<protein>
    <submittedName>
        <fullName evidence="1">Uncharacterized protein</fullName>
    </submittedName>
</protein>
<dbReference type="EMBL" id="QVQA01000035">
    <property type="protein sequence ID" value="KAF5099238.1"/>
    <property type="molecule type" value="Genomic_DNA"/>
</dbReference>
<evidence type="ECO:0000313" key="2">
    <source>
        <dbReference type="Proteomes" id="UP000744676"/>
    </source>
</evidence>
<name>A0ACB6V641_9ASCO</name>
<reference evidence="1 2" key="1">
    <citation type="journal article" date="2020" name="Front. Microbiol.">
        <title>Phenotypic and Genetic Characterization of the Cheese Ripening Yeast Geotrichum candidum.</title>
        <authorList>
            <person name="Perkins V."/>
            <person name="Vignola S."/>
            <person name="Lessard M.H."/>
            <person name="Plante P.L."/>
            <person name="Corbeil J."/>
            <person name="Dugat-Bony E."/>
            <person name="Frenette M."/>
            <person name="Labrie S."/>
        </authorList>
    </citation>
    <scope>NUCLEOTIDE SEQUENCE [LARGE SCALE GENOMIC DNA]</scope>
    <source>
        <strain evidence="1 2">LMA-1147</strain>
    </source>
</reference>
<organism evidence="1 2">
    <name type="scientific">Geotrichum galactomycetum</name>
    <dbReference type="NCBI Taxonomy" id="27317"/>
    <lineage>
        <taxon>Eukaryota</taxon>
        <taxon>Fungi</taxon>
        <taxon>Dikarya</taxon>
        <taxon>Ascomycota</taxon>
        <taxon>Saccharomycotina</taxon>
        <taxon>Dipodascomycetes</taxon>
        <taxon>Dipodascales</taxon>
        <taxon>Dipodascaceae</taxon>
        <taxon>Geotrichum</taxon>
    </lineage>
</organism>
<evidence type="ECO:0000313" key="1">
    <source>
        <dbReference type="EMBL" id="KAF5099238.1"/>
    </source>
</evidence>
<gene>
    <name evidence="1" type="ORF">D0Z00_001741</name>
</gene>
<accession>A0ACB6V641</accession>
<dbReference type="Proteomes" id="UP000744676">
    <property type="component" value="Unassembled WGS sequence"/>
</dbReference>
<keyword evidence="2" id="KW-1185">Reference proteome</keyword>
<proteinExistence type="predicted"/>
<sequence>MARTLRAHGIPTSLIADATVGYVMQKVDKIFVGAEGVAESGGVINESGTYQIGVLAEATNKPFYVVAESDIPNEHSLDFTLEDKDDELSTLPAVDFTPHQYITALITDIGVLTTNSVSEELIKIWFG</sequence>